<proteinExistence type="predicted"/>
<reference evidence="2" key="1">
    <citation type="journal article" date="2023" name="Nat. Plants">
        <title>Single-cell RNA sequencing provides a high-resolution roadmap for understanding the multicellular compartmentation of specialized metabolism.</title>
        <authorList>
            <person name="Sun S."/>
            <person name="Shen X."/>
            <person name="Li Y."/>
            <person name="Li Y."/>
            <person name="Wang S."/>
            <person name="Li R."/>
            <person name="Zhang H."/>
            <person name="Shen G."/>
            <person name="Guo B."/>
            <person name="Wei J."/>
            <person name="Xu J."/>
            <person name="St-Pierre B."/>
            <person name="Chen S."/>
            <person name="Sun C."/>
        </authorList>
    </citation>
    <scope>NUCLEOTIDE SEQUENCE [LARGE SCALE GENOMIC DNA]</scope>
</reference>
<protein>
    <submittedName>
        <fullName evidence="1">Uncharacterized protein</fullName>
    </submittedName>
</protein>
<sequence>MHKNYAQCTKLCYGSFLRSKCHHKGAKSKRTNQSTQQATEKKEVGEGTTLATFFPANNPTLSSPQPRARPWLKGQGRGR</sequence>
<keyword evidence="2" id="KW-1185">Reference proteome</keyword>
<name>A0ACC0A337_CATRO</name>
<dbReference type="EMBL" id="CM044707">
    <property type="protein sequence ID" value="KAI5655009.1"/>
    <property type="molecule type" value="Genomic_DNA"/>
</dbReference>
<evidence type="ECO:0000313" key="2">
    <source>
        <dbReference type="Proteomes" id="UP001060085"/>
    </source>
</evidence>
<comment type="caution">
    <text evidence="1">The sequence shown here is derived from an EMBL/GenBank/DDBJ whole genome shotgun (WGS) entry which is preliminary data.</text>
</comment>
<accession>A0ACC0A337</accession>
<gene>
    <name evidence="1" type="ORF">M9H77_32196</name>
</gene>
<organism evidence="1 2">
    <name type="scientific">Catharanthus roseus</name>
    <name type="common">Madagascar periwinkle</name>
    <name type="synonym">Vinca rosea</name>
    <dbReference type="NCBI Taxonomy" id="4058"/>
    <lineage>
        <taxon>Eukaryota</taxon>
        <taxon>Viridiplantae</taxon>
        <taxon>Streptophyta</taxon>
        <taxon>Embryophyta</taxon>
        <taxon>Tracheophyta</taxon>
        <taxon>Spermatophyta</taxon>
        <taxon>Magnoliopsida</taxon>
        <taxon>eudicotyledons</taxon>
        <taxon>Gunneridae</taxon>
        <taxon>Pentapetalae</taxon>
        <taxon>asterids</taxon>
        <taxon>lamiids</taxon>
        <taxon>Gentianales</taxon>
        <taxon>Apocynaceae</taxon>
        <taxon>Rauvolfioideae</taxon>
        <taxon>Vinceae</taxon>
        <taxon>Catharanthinae</taxon>
        <taxon>Catharanthus</taxon>
    </lineage>
</organism>
<evidence type="ECO:0000313" key="1">
    <source>
        <dbReference type="EMBL" id="KAI5655009.1"/>
    </source>
</evidence>
<dbReference type="Proteomes" id="UP001060085">
    <property type="component" value="Linkage Group LG07"/>
</dbReference>